<dbReference type="GO" id="GO:0005665">
    <property type="term" value="C:RNA polymerase II, core complex"/>
    <property type="evidence" value="ECO:0007669"/>
    <property type="project" value="TreeGrafter"/>
</dbReference>
<gene>
    <name evidence="4" type="primary">RPB3</name>
    <name evidence="4" type="ORF">HERIO_1072</name>
</gene>
<dbReference type="Gene3D" id="2.170.120.12">
    <property type="entry name" value="DNA-directed RNA polymerase, insert domain"/>
    <property type="match status" value="1"/>
</dbReference>
<evidence type="ECO:0000313" key="5">
    <source>
        <dbReference type="Proteomes" id="UP000192356"/>
    </source>
</evidence>
<dbReference type="GO" id="GO:0046983">
    <property type="term" value="F:protein dimerization activity"/>
    <property type="evidence" value="ECO:0007669"/>
    <property type="project" value="InterPro"/>
</dbReference>
<keyword evidence="1" id="KW-0240">DNA-directed RNA polymerase</keyword>
<keyword evidence="2" id="KW-0804">Transcription</keyword>
<name>A0A1X0QBF0_9MICR</name>
<dbReference type="GO" id="GO:0003899">
    <property type="term" value="F:DNA-directed RNA polymerase activity"/>
    <property type="evidence" value="ECO:0007669"/>
    <property type="project" value="InterPro"/>
</dbReference>
<dbReference type="SUPFAM" id="SSF55257">
    <property type="entry name" value="RBP11-like subunits of RNA polymerase"/>
    <property type="match status" value="1"/>
</dbReference>
<dbReference type="Pfam" id="PF01000">
    <property type="entry name" value="RNA_pol_A_bac"/>
    <property type="match status" value="1"/>
</dbReference>
<protein>
    <submittedName>
        <fullName evidence="4">RPB3</fullName>
    </submittedName>
</protein>
<dbReference type="InterPro" id="IPR036643">
    <property type="entry name" value="RNApol_insert_sf"/>
</dbReference>
<dbReference type="AlphaFoldDB" id="A0A1X0QBF0"/>
<evidence type="ECO:0000259" key="3">
    <source>
        <dbReference type="SMART" id="SM00662"/>
    </source>
</evidence>
<accession>A0A1X0QBF0</accession>
<dbReference type="Proteomes" id="UP000192356">
    <property type="component" value="Unassembled WGS sequence"/>
</dbReference>
<dbReference type="SMART" id="SM00662">
    <property type="entry name" value="RPOLD"/>
    <property type="match status" value="1"/>
</dbReference>
<dbReference type="InterPro" id="IPR050518">
    <property type="entry name" value="Rpo3/RPB3_RNA_Pol_subunit"/>
</dbReference>
<dbReference type="EMBL" id="LVKB01000046">
    <property type="protein sequence ID" value="ORD97025.1"/>
    <property type="molecule type" value="Genomic_DNA"/>
</dbReference>
<feature type="domain" description="DNA-directed RNA polymerase RpoA/D/Rpb3-type" evidence="3">
    <location>
        <begin position="12"/>
        <end position="231"/>
    </location>
</feature>
<dbReference type="InterPro" id="IPR011263">
    <property type="entry name" value="DNA-dir_RNA_pol_RpoA/D/Rpb3"/>
</dbReference>
<evidence type="ECO:0000256" key="2">
    <source>
        <dbReference type="ARBA" id="ARBA00023163"/>
    </source>
</evidence>
<sequence length="232" mass="26706">MKIEIIDETNNLIKFKIHSNVSFANSLRRILLKEIPSVAVEFIEVSENTSIFEDEVLANRIGLIPINTSDDLVFPEECDCESYCERCSIIFNIDVTNNDLTNMNVYGNDMITNSDANVHNSLICKLTYKQKVKIKAIARKGIGHAKYCKVTAVGFTYDENNSRRHTRLWNEANQEVKETWPQINEPKSVDWSDVNEVNMEIEVVEGKGRPRDVLIEALSIYKFKMEKLLRKI</sequence>
<dbReference type="PANTHER" id="PTHR11800:SF2">
    <property type="entry name" value="DNA-DIRECTED RNA POLYMERASE II SUBUNIT RPB3"/>
    <property type="match status" value="1"/>
</dbReference>
<proteinExistence type="predicted"/>
<dbReference type="OrthoDB" id="270173at2759"/>
<evidence type="ECO:0000256" key="1">
    <source>
        <dbReference type="ARBA" id="ARBA00022478"/>
    </source>
</evidence>
<dbReference type="GO" id="GO:0006366">
    <property type="term" value="P:transcription by RNA polymerase II"/>
    <property type="evidence" value="ECO:0007669"/>
    <property type="project" value="TreeGrafter"/>
</dbReference>
<dbReference type="Pfam" id="PF01193">
    <property type="entry name" value="RNA_pol_L"/>
    <property type="match status" value="1"/>
</dbReference>
<dbReference type="Gene3D" id="3.30.1360.10">
    <property type="entry name" value="RNA polymerase, RBP11-like subunit"/>
    <property type="match status" value="1"/>
</dbReference>
<organism evidence="4 5">
    <name type="scientific">Hepatospora eriocheir</name>
    <dbReference type="NCBI Taxonomy" id="1081669"/>
    <lineage>
        <taxon>Eukaryota</taxon>
        <taxon>Fungi</taxon>
        <taxon>Fungi incertae sedis</taxon>
        <taxon>Microsporidia</taxon>
        <taxon>Hepatosporidae</taxon>
        <taxon>Hepatospora</taxon>
    </lineage>
</organism>
<dbReference type="PANTHER" id="PTHR11800">
    <property type="entry name" value="DNA-DIRECTED RNA POLYMERASE"/>
    <property type="match status" value="1"/>
</dbReference>
<keyword evidence="5" id="KW-1185">Reference proteome</keyword>
<dbReference type="VEuPathDB" id="MicrosporidiaDB:HERIO_1072"/>
<evidence type="ECO:0000313" key="4">
    <source>
        <dbReference type="EMBL" id="ORD97025.1"/>
    </source>
</evidence>
<comment type="caution">
    <text evidence="4">The sequence shown here is derived from an EMBL/GenBank/DDBJ whole genome shotgun (WGS) entry which is preliminary data.</text>
</comment>
<dbReference type="VEuPathDB" id="MicrosporidiaDB:A0H76_458"/>
<dbReference type="InterPro" id="IPR036603">
    <property type="entry name" value="RBP11-like"/>
</dbReference>
<dbReference type="InterPro" id="IPR011262">
    <property type="entry name" value="DNA-dir_RNA_pol_insert"/>
</dbReference>
<reference evidence="4 5" key="1">
    <citation type="journal article" date="2017" name="Environ. Microbiol.">
        <title>Decay of the glycolytic pathway and adaptation to intranuclear parasitism within Enterocytozoonidae microsporidia.</title>
        <authorList>
            <person name="Wiredu Boakye D."/>
            <person name="Jaroenlak P."/>
            <person name="Prachumwat A."/>
            <person name="Williams T.A."/>
            <person name="Bateman K.S."/>
            <person name="Itsathitphaisarn O."/>
            <person name="Sritunyalucksana K."/>
            <person name="Paszkiewicz K.H."/>
            <person name="Moore K.A."/>
            <person name="Stentiford G.D."/>
            <person name="Williams B.A."/>
        </authorList>
    </citation>
    <scope>NUCLEOTIDE SEQUENCE [LARGE SCALE GENOMIC DNA]</scope>
    <source>
        <strain evidence="4 5">GB1</strain>
    </source>
</reference>
<dbReference type="SUPFAM" id="SSF56553">
    <property type="entry name" value="Insert subdomain of RNA polymerase alpha subunit"/>
    <property type="match status" value="1"/>
</dbReference>